<dbReference type="InterPro" id="IPR013181">
    <property type="entry name" value="DUF1719"/>
</dbReference>
<dbReference type="SMART" id="SM01157">
    <property type="entry name" value="DUF1719"/>
    <property type="match status" value="1"/>
</dbReference>
<keyword evidence="3" id="KW-0677">Repeat</keyword>
<keyword evidence="4" id="KW-0547">Nucleotide-binding</keyword>
<dbReference type="InterPro" id="IPR041118">
    <property type="entry name" value="Rx_N"/>
</dbReference>
<evidence type="ECO:0000256" key="5">
    <source>
        <dbReference type="ARBA" id="ARBA00022821"/>
    </source>
</evidence>
<feature type="domain" description="Disease resistance N-terminal" evidence="6">
    <location>
        <begin position="10"/>
        <end position="95"/>
    </location>
</feature>
<dbReference type="Pfam" id="PF18052">
    <property type="entry name" value="Rx_N"/>
    <property type="match status" value="1"/>
</dbReference>
<keyword evidence="8" id="KW-1185">Reference proteome</keyword>
<sequence length="178" mass="20474">MAEVVSSAIVHETLNKIISGMIDKYERKSSAEGQMERLEMAQIKLEVALETSNKWQITGGPLLHWQKKLKRVAEDCDDTLRKCRQRVQEEQEAEQVARNSFFPRRIAHATKSLISSIFHGNIDEPSRSAVQRFEWFADGANDFLRYVESGGTPRRFLFFDPLIGHLLAVVYPSFQVYN</sequence>
<organism evidence="7 8">
    <name type="scientific">Oryza meyeriana var. granulata</name>
    <dbReference type="NCBI Taxonomy" id="110450"/>
    <lineage>
        <taxon>Eukaryota</taxon>
        <taxon>Viridiplantae</taxon>
        <taxon>Streptophyta</taxon>
        <taxon>Embryophyta</taxon>
        <taxon>Tracheophyta</taxon>
        <taxon>Spermatophyta</taxon>
        <taxon>Magnoliopsida</taxon>
        <taxon>Liliopsida</taxon>
        <taxon>Poales</taxon>
        <taxon>Poaceae</taxon>
        <taxon>BOP clade</taxon>
        <taxon>Oryzoideae</taxon>
        <taxon>Oryzeae</taxon>
        <taxon>Oryzinae</taxon>
        <taxon>Oryza</taxon>
        <taxon>Oryza meyeriana</taxon>
    </lineage>
</organism>
<comment type="caution">
    <text evidence="7">The sequence shown here is derived from an EMBL/GenBank/DDBJ whole genome shotgun (WGS) entry which is preliminary data.</text>
</comment>
<evidence type="ECO:0000256" key="4">
    <source>
        <dbReference type="ARBA" id="ARBA00022741"/>
    </source>
</evidence>
<dbReference type="EMBL" id="SPHZ02000003">
    <property type="protein sequence ID" value="KAF0926104.1"/>
    <property type="molecule type" value="Genomic_DNA"/>
</dbReference>
<evidence type="ECO:0000256" key="2">
    <source>
        <dbReference type="ARBA" id="ARBA00022614"/>
    </source>
</evidence>
<evidence type="ECO:0000256" key="3">
    <source>
        <dbReference type="ARBA" id="ARBA00022737"/>
    </source>
</evidence>
<dbReference type="OrthoDB" id="693011at2759"/>
<evidence type="ECO:0000313" key="7">
    <source>
        <dbReference type="EMBL" id="KAF0926104.1"/>
    </source>
</evidence>
<dbReference type="PANTHER" id="PTHR33377:SF74">
    <property type="entry name" value="OS07G0121000 PROTEIN"/>
    <property type="match status" value="1"/>
</dbReference>
<gene>
    <name evidence="7" type="ORF">E2562_021818</name>
</gene>
<dbReference type="Pfam" id="PF08224">
    <property type="entry name" value="DUF1719"/>
    <property type="match status" value="1"/>
</dbReference>
<keyword evidence="2" id="KW-0433">Leucine-rich repeat</keyword>
<evidence type="ECO:0000313" key="8">
    <source>
        <dbReference type="Proteomes" id="UP000479710"/>
    </source>
</evidence>
<name>A0A6G1ENA3_9ORYZ</name>
<dbReference type="Proteomes" id="UP000479710">
    <property type="component" value="Unassembled WGS sequence"/>
</dbReference>
<evidence type="ECO:0000256" key="1">
    <source>
        <dbReference type="ARBA" id="ARBA00008894"/>
    </source>
</evidence>
<protein>
    <recommendedName>
        <fullName evidence="6">Disease resistance N-terminal domain-containing protein</fullName>
    </recommendedName>
</protein>
<evidence type="ECO:0000259" key="6">
    <source>
        <dbReference type="Pfam" id="PF18052"/>
    </source>
</evidence>
<dbReference type="AlphaFoldDB" id="A0A6G1ENA3"/>
<comment type="similarity">
    <text evidence="1">Belongs to the disease resistance NB-LRR family.</text>
</comment>
<dbReference type="GO" id="GO:0006952">
    <property type="term" value="P:defense response"/>
    <property type="evidence" value="ECO:0007669"/>
    <property type="project" value="UniProtKB-KW"/>
</dbReference>
<dbReference type="PANTHER" id="PTHR33377">
    <property type="entry name" value="OS10G0134700 PROTEIN-RELATED"/>
    <property type="match status" value="1"/>
</dbReference>
<proteinExistence type="inferred from homology"/>
<reference evidence="7 8" key="1">
    <citation type="submission" date="2019-11" db="EMBL/GenBank/DDBJ databases">
        <title>Whole genome sequence of Oryza granulata.</title>
        <authorList>
            <person name="Li W."/>
        </authorList>
    </citation>
    <scope>NUCLEOTIDE SEQUENCE [LARGE SCALE GENOMIC DNA]</scope>
    <source>
        <strain evidence="8">cv. Menghai</strain>
        <tissue evidence="7">Leaf</tissue>
    </source>
</reference>
<keyword evidence="5" id="KW-0611">Plant defense</keyword>
<accession>A0A6G1ENA3</accession>
<dbReference type="GO" id="GO:0000166">
    <property type="term" value="F:nucleotide binding"/>
    <property type="evidence" value="ECO:0007669"/>
    <property type="project" value="UniProtKB-KW"/>
</dbReference>